<dbReference type="InterPro" id="IPR045352">
    <property type="entry name" value="DUF6530"/>
</dbReference>
<dbReference type="Proteomes" id="UP000501812">
    <property type="component" value="Chromosome"/>
</dbReference>
<dbReference type="AlphaFoldDB" id="A0A858RL49"/>
<dbReference type="RefSeq" id="WP_169456519.1">
    <property type="nucleotide sequence ID" value="NZ_CP051774.1"/>
</dbReference>
<dbReference type="Pfam" id="PF20140">
    <property type="entry name" value="DUF6530"/>
    <property type="match status" value="1"/>
</dbReference>
<reference evidence="1 2" key="1">
    <citation type="submission" date="2020-04" db="EMBL/GenBank/DDBJ databases">
        <title>Luteolibacter sp. G-1-1-1 isolated from soil.</title>
        <authorList>
            <person name="Dahal R.H."/>
        </authorList>
    </citation>
    <scope>NUCLEOTIDE SEQUENCE [LARGE SCALE GENOMIC DNA]</scope>
    <source>
        <strain evidence="1 2">G-1-1-1</strain>
    </source>
</reference>
<gene>
    <name evidence="1" type="ORF">HHL09_20510</name>
</gene>
<dbReference type="KEGG" id="luo:HHL09_20510"/>
<sequence>MPIPTHLKHRPVVVAENYDRLDGQYAFETDVQGLSLGLAQWNEKGKVDISAKIWRYTGERWSRQSEEMPLHRVLDLALLICKTQKYMSDAYRFERLYNPDEPSVGRIELQGEAMNIAVNTANPEIDEDIKLFRDCLAREGERIGERLTRLAAELKELGYVRG</sequence>
<name>A0A858RL49_9BACT</name>
<keyword evidence="2" id="KW-1185">Reference proteome</keyword>
<evidence type="ECO:0000313" key="1">
    <source>
        <dbReference type="EMBL" id="QJE98066.1"/>
    </source>
</evidence>
<proteinExistence type="predicted"/>
<evidence type="ECO:0000313" key="2">
    <source>
        <dbReference type="Proteomes" id="UP000501812"/>
    </source>
</evidence>
<dbReference type="EMBL" id="CP051774">
    <property type="protein sequence ID" value="QJE98066.1"/>
    <property type="molecule type" value="Genomic_DNA"/>
</dbReference>
<protein>
    <submittedName>
        <fullName evidence="1">Uncharacterized protein</fullName>
    </submittedName>
</protein>
<organism evidence="1 2">
    <name type="scientific">Luteolibacter luteus</name>
    <dbReference type="NCBI Taxonomy" id="2728835"/>
    <lineage>
        <taxon>Bacteria</taxon>
        <taxon>Pseudomonadati</taxon>
        <taxon>Verrucomicrobiota</taxon>
        <taxon>Verrucomicrobiia</taxon>
        <taxon>Verrucomicrobiales</taxon>
        <taxon>Verrucomicrobiaceae</taxon>
        <taxon>Luteolibacter</taxon>
    </lineage>
</organism>
<accession>A0A858RL49</accession>